<dbReference type="SMART" id="SM00387">
    <property type="entry name" value="HATPase_c"/>
    <property type="match status" value="1"/>
</dbReference>
<evidence type="ECO:0000313" key="16">
    <source>
        <dbReference type="Proteomes" id="UP001179280"/>
    </source>
</evidence>
<keyword evidence="5" id="KW-0597">Phosphoprotein</keyword>
<dbReference type="SUPFAM" id="SSF47384">
    <property type="entry name" value="Homodimeric domain of signal transducing histidine kinase"/>
    <property type="match status" value="1"/>
</dbReference>
<dbReference type="PANTHER" id="PTHR43711">
    <property type="entry name" value="TWO-COMPONENT HISTIDINE KINASE"/>
    <property type="match status" value="1"/>
</dbReference>
<dbReference type="SUPFAM" id="SSF158472">
    <property type="entry name" value="HAMP domain-like"/>
    <property type="match status" value="1"/>
</dbReference>
<dbReference type="PROSITE" id="PS50109">
    <property type="entry name" value="HIS_KIN"/>
    <property type="match status" value="1"/>
</dbReference>
<organism evidence="15 16">
    <name type="scientific">Shouchella xiaoxiensis</name>
    <dbReference type="NCBI Taxonomy" id="766895"/>
    <lineage>
        <taxon>Bacteria</taxon>
        <taxon>Bacillati</taxon>
        <taxon>Bacillota</taxon>
        <taxon>Bacilli</taxon>
        <taxon>Bacillales</taxon>
        <taxon>Bacillaceae</taxon>
        <taxon>Shouchella</taxon>
    </lineage>
</organism>
<dbReference type="InterPro" id="IPR005467">
    <property type="entry name" value="His_kinase_dom"/>
</dbReference>
<keyword evidence="12" id="KW-1133">Transmembrane helix</keyword>
<dbReference type="PROSITE" id="PS50885">
    <property type="entry name" value="HAMP"/>
    <property type="match status" value="1"/>
</dbReference>
<evidence type="ECO:0000259" key="14">
    <source>
        <dbReference type="PROSITE" id="PS50885"/>
    </source>
</evidence>
<evidence type="ECO:0000256" key="9">
    <source>
        <dbReference type="ARBA" id="ARBA00022840"/>
    </source>
</evidence>
<sequence>MKLRGQLNLLLILTAIVPFVTTSIFTFQVNQAANNQSDAYMESLIMAKSIGRWINQQADQFEANPEELANQALQQNSITNAQLGFYSSDRELLHQTSEEPIFATHLRPTEMMSNLFELQSRAHSFVYKEPVFLQDQVVGYYELRFDQSHVKKETRDIYLLTLLFFILSSGVTLMIVQHWFKRNMLIPFSWMKNQMLEVADGKRDVELHGGSKRRTEVGMLLDDFAVMTAQLKETEVERQTADGNRRKLIASISHDLKTPLTSIRAYAEGMQHYQDKRDEYAQVILTKTAYMQRLIEDLLIYSQIQATSFSLTRKRVDGEELAELLFDGYSDQWQEFVVRITIDIDPVELHADVDRLVQVVDNLVMNAVRYSPEGGEIHLVATNRKSALPDYVQSDIGNKLYFFVIDEGQGIPSGAQQKIFDSFYQVEQSRSQVHGKGVGLGLAICRELVQKHGGEIFVFSSPPNGSSFYFSIPCLEGEWENG</sequence>
<keyword evidence="4" id="KW-1003">Cell membrane</keyword>
<keyword evidence="12" id="KW-0812">Transmembrane</keyword>
<dbReference type="CDD" id="cd00082">
    <property type="entry name" value="HisKA"/>
    <property type="match status" value="1"/>
</dbReference>
<feature type="domain" description="Histidine kinase" evidence="13">
    <location>
        <begin position="251"/>
        <end position="476"/>
    </location>
</feature>
<name>A0ABS2SX56_9BACI</name>
<evidence type="ECO:0000256" key="6">
    <source>
        <dbReference type="ARBA" id="ARBA00022679"/>
    </source>
</evidence>
<dbReference type="Gene3D" id="1.10.287.130">
    <property type="match status" value="1"/>
</dbReference>
<evidence type="ECO:0000259" key="13">
    <source>
        <dbReference type="PROSITE" id="PS50109"/>
    </source>
</evidence>
<dbReference type="EMBL" id="JAFBCV010000012">
    <property type="protein sequence ID" value="MBM7840126.1"/>
    <property type="molecule type" value="Genomic_DNA"/>
</dbReference>
<comment type="subcellular location">
    <subcellularLocation>
        <location evidence="2">Cell membrane</location>
        <topology evidence="2">Multi-pass membrane protein</topology>
    </subcellularLocation>
</comment>
<dbReference type="RefSeq" id="WP_204467593.1">
    <property type="nucleotide sequence ID" value="NZ_JAFBCV010000012.1"/>
</dbReference>
<dbReference type="PANTHER" id="PTHR43711:SF1">
    <property type="entry name" value="HISTIDINE KINASE 1"/>
    <property type="match status" value="1"/>
</dbReference>
<comment type="catalytic activity">
    <reaction evidence="1">
        <text>ATP + protein L-histidine = ADP + protein N-phospho-L-histidine.</text>
        <dbReference type="EC" id="2.7.13.3"/>
    </reaction>
</comment>
<dbReference type="Gene3D" id="3.30.565.10">
    <property type="entry name" value="Histidine kinase-like ATPase, C-terminal domain"/>
    <property type="match status" value="1"/>
</dbReference>
<evidence type="ECO:0000256" key="12">
    <source>
        <dbReference type="SAM" id="Phobius"/>
    </source>
</evidence>
<protein>
    <recommendedName>
        <fullName evidence="3">histidine kinase</fullName>
        <ecNumber evidence="3">2.7.13.3</ecNumber>
    </recommendedName>
</protein>
<keyword evidence="9" id="KW-0067">ATP-binding</keyword>
<gene>
    <name evidence="15" type="ORF">JOC54_003406</name>
</gene>
<dbReference type="InterPro" id="IPR036097">
    <property type="entry name" value="HisK_dim/P_sf"/>
</dbReference>
<dbReference type="Pfam" id="PF02518">
    <property type="entry name" value="HATPase_c"/>
    <property type="match status" value="1"/>
</dbReference>
<evidence type="ECO:0000256" key="4">
    <source>
        <dbReference type="ARBA" id="ARBA00022475"/>
    </source>
</evidence>
<dbReference type="InterPro" id="IPR003660">
    <property type="entry name" value="HAMP_dom"/>
</dbReference>
<accession>A0ABS2SX56</accession>
<dbReference type="InterPro" id="IPR003661">
    <property type="entry name" value="HisK_dim/P_dom"/>
</dbReference>
<feature type="transmembrane region" description="Helical" evidence="12">
    <location>
        <begin position="7"/>
        <end position="27"/>
    </location>
</feature>
<evidence type="ECO:0000256" key="10">
    <source>
        <dbReference type="ARBA" id="ARBA00023012"/>
    </source>
</evidence>
<feature type="transmembrane region" description="Helical" evidence="12">
    <location>
        <begin position="157"/>
        <end position="176"/>
    </location>
</feature>
<comment type="caution">
    <text evidence="15">The sequence shown here is derived from an EMBL/GenBank/DDBJ whole genome shotgun (WGS) entry which is preliminary data.</text>
</comment>
<dbReference type="InterPro" id="IPR004358">
    <property type="entry name" value="Sig_transdc_His_kin-like_C"/>
</dbReference>
<dbReference type="SUPFAM" id="SSF55874">
    <property type="entry name" value="ATPase domain of HSP90 chaperone/DNA topoisomerase II/histidine kinase"/>
    <property type="match status" value="1"/>
</dbReference>
<dbReference type="InterPro" id="IPR036890">
    <property type="entry name" value="HATPase_C_sf"/>
</dbReference>
<keyword evidence="6" id="KW-0808">Transferase</keyword>
<dbReference type="CDD" id="cd00075">
    <property type="entry name" value="HATPase"/>
    <property type="match status" value="1"/>
</dbReference>
<evidence type="ECO:0000256" key="1">
    <source>
        <dbReference type="ARBA" id="ARBA00000085"/>
    </source>
</evidence>
<dbReference type="InterPro" id="IPR050736">
    <property type="entry name" value="Sensor_HK_Regulatory"/>
</dbReference>
<proteinExistence type="predicted"/>
<keyword evidence="16" id="KW-1185">Reference proteome</keyword>
<keyword evidence="8 15" id="KW-0418">Kinase</keyword>
<evidence type="ECO:0000256" key="11">
    <source>
        <dbReference type="ARBA" id="ARBA00023136"/>
    </source>
</evidence>
<dbReference type="Gene3D" id="6.10.340.10">
    <property type="match status" value="1"/>
</dbReference>
<keyword evidence="10" id="KW-0902">Two-component regulatory system</keyword>
<dbReference type="Pfam" id="PF00512">
    <property type="entry name" value="HisKA"/>
    <property type="match status" value="1"/>
</dbReference>
<evidence type="ECO:0000256" key="7">
    <source>
        <dbReference type="ARBA" id="ARBA00022741"/>
    </source>
</evidence>
<keyword evidence="11 12" id="KW-0472">Membrane</keyword>
<keyword evidence="7" id="KW-0547">Nucleotide-binding</keyword>
<dbReference type="PRINTS" id="PR00344">
    <property type="entry name" value="BCTRLSENSOR"/>
</dbReference>
<evidence type="ECO:0000256" key="2">
    <source>
        <dbReference type="ARBA" id="ARBA00004651"/>
    </source>
</evidence>
<evidence type="ECO:0000256" key="3">
    <source>
        <dbReference type="ARBA" id="ARBA00012438"/>
    </source>
</evidence>
<evidence type="ECO:0000313" key="15">
    <source>
        <dbReference type="EMBL" id="MBM7840126.1"/>
    </source>
</evidence>
<evidence type="ECO:0000256" key="8">
    <source>
        <dbReference type="ARBA" id="ARBA00022777"/>
    </source>
</evidence>
<evidence type="ECO:0000256" key="5">
    <source>
        <dbReference type="ARBA" id="ARBA00022553"/>
    </source>
</evidence>
<dbReference type="InterPro" id="IPR003594">
    <property type="entry name" value="HATPase_dom"/>
</dbReference>
<dbReference type="Proteomes" id="UP001179280">
    <property type="component" value="Unassembled WGS sequence"/>
</dbReference>
<dbReference type="EC" id="2.7.13.3" evidence="3"/>
<reference evidence="15" key="1">
    <citation type="submission" date="2021-01" db="EMBL/GenBank/DDBJ databases">
        <title>Genomic Encyclopedia of Type Strains, Phase IV (KMG-IV): sequencing the most valuable type-strain genomes for metagenomic binning, comparative biology and taxonomic classification.</title>
        <authorList>
            <person name="Goeker M."/>
        </authorList>
    </citation>
    <scope>NUCLEOTIDE SEQUENCE</scope>
    <source>
        <strain evidence="15">DSM 21943</strain>
    </source>
</reference>
<dbReference type="GO" id="GO:0016301">
    <property type="term" value="F:kinase activity"/>
    <property type="evidence" value="ECO:0007669"/>
    <property type="project" value="UniProtKB-KW"/>
</dbReference>
<dbReference type="SMART" id="SM00388">
    <property type="entry name" value="HisKA"/>
    <property type="match status" value="1"/>
</dbReference>
<feature type="domain" description="HAMP" evidence="14">
    <location>
        <begin position="191"/>
        <end position="236"/>
    </location>
</feature>